<accession>A0A9D1LMN0</accession>
<dbReference type="SUPFAM" id="SSF51556">
    <property type="entry name" value="Metallo-dependent hydrolases"/>
    <property type="match status" value="1"/>
</dbReference>
<gene>
    <name evidence="2" type="ORF">IAB67_10200</name>
</gene>
<dbReference type="SUPFAM" id="SSF51338">
    <property type="entry name" value="Composite domain of metallo-dependent hydrolases"/>
    <property type="match status" value="1"/>
</dbReference>
<dbReference type="InterPro" id="IPR051781">
    <property type="entry name" value="Metallo-dep_Hydrolase"/>
</dbReference>
<feature type="non-terminal residue" evidence="2">
    <location>
        <position position="1"/>
    </location>
</feature>
<dbReference type="InterPro" id="IPR013108">
    <property type="entry name" value="Amidohydro_3"/>
</dbReference>
<organism evidence="2 3">
    <name type="scientific">Candidatus Ventrousia excrementavium</name>
    <dbReference type="NCBI Taxonomy" id="2840961"/>
    <lineage>
        <taxon>Bacteria</taxon>
        <taxon>Bacillati</taxon>
        <taxon>Bacillota</taxon>
        <taxon>Clostridia</taxon>
        <taxon>Eubacteriales</taxon>
        <taxon>Clostridiaceae</taxon>
        <taxon>Clostridiaceae incertae sedis</taxon>
        <taxon>Candidatus Ventrousia</taxon>
    </lineage>
</organism>
<feature type="domain" description="Amidohydrolase 3" evidence="1">
    <location>
        <begin position="82"/>
        <end position="174"/>
    </location>
</feature>
<dbReference type="Gene3D" id="3.20.20.140">
    <property type="entry name" value="Metal-dependent hydrolases"/>
    <property type="match status" value="1"/>
</dbReference>
<evidence type="ECO:0000313" key="3">
    <source>
        <dbReference type="Proteomes" id="UP000824073"/>
    </source>
</evidence>
<evidence type="ECO:0000259" key="1">
    <source>
        <dbReference type="Pfam" id="PF07969"/>
    </source>
</evidence>
<evidence type="ECO:0000313" key="2">
    <source>
        <dbReference type="EMBL" id="HIU44652.1"/>
    </source>
</evidence>
<dbReference type="GO" id="GO:0016810">
    <property type="term" value="F:hydrolase activity, acting on carbon-nitrogen (but not peptide) bonds"/>
    <property type="evidence" value="ECO:0007669"/>
    <property type="project" value="InterPro"/>
</dbReference>
<reference evidence="2" key="1">
    <citation type="submission" date="2020-10" db="EMBL/GenBank/DDBJ databases">
        <authorList>
            <person name="Gilroy R."/>
        </authorList>
    </citation>
    <scope>NUCLEOTIDE SEQUENCE</scope>
    <source>
        <strain evidence="2">CHK191-8634</strain>
    </source>
</reference>
<comment type="caution">
    <text evidence="2">The sequence shown here is derived from an EMBL/GenBank/DDBJ whole genome shotgun (WGS) entry which is preliminary data.</text>
</comment>
<dbReference type="PANTHER" id="PTHR43135">
    <property type="entry name" value="ALPHA-D-RIBOSE 1-METHYLPHOSPHONATE 5-TRIPHOSPHATE DIPHOSPHATASE"/>
    <property type="match status" value="1"/>
</dbReference>
<name>A0A9D1LMN0_9CLOT</name>
<sequence>DALVPVVRGEMRVRIHCHRADDITTAIRLAKEFRLDYALEHATEGYKIADLLAREKVACTVGPLLLTPLKMEVWGLKQTTPGVLEKAGVPVCLTADGGWDTQWLPVYAGIIVRHGMSERGALEAITIRPARVMGVQDRVGSIEVGKDADFAVFNGNPLCNLTECLMTIIDGQVVSDKR</sequence>
<dbReference type="PANTHER" id="PTHR43135:SF3">
    <property type="entry name" value="ALPHA-D-RIBOSE 1-METHYLPHOSPHONATE 5-TRIPHOSPHATE DIPHOSPHATASE"/>
    <property type="match status" value="1"/>
</dbReference>
<dbReference type="AlphaFoldDB" id="A0A9D1LMN0"/>
<reference evidence="2" key="2">
    <citation type="journal article" date="2021" name="PeerJ">
        <title>Extensive microbial diversity within the chicken gut microbiome revealed by metagenomics and culture.</title>
        <authorList>
            <person name="Gilroy R."/>
            <person name="Ravi A."/>
            <person name="Getino M."/>
            <person name="Pursley I."/>
            <person name="Horton D.L."/>
            <person name="Alikhan N.F."/>
            <person name="Baker D."/>
            <person name="Gharbi K."/>
            <person name="Hall N."/>
            <person name="Watson M."/>
            <person name="Adriaenssens E.M."/>
            <person name="Foster-Nyarko E."/>
            <person name="Jarju S."/>
            <person name="Secka A."/>
            <person name="Antonio M."/>
            <person name="Oren A."/>
            <person name="Chaudhuri R.R."/>
            <person name="La Ragione R."/>
            <person name="Hildebrand F."/>
            <person name="Pallen M.J."/>
        </authorList>
    </citation>
    <scope>NUCLEOTIDE SEQUENCE</scope>
    <source>
        <strain evidence="2">CHK191-8634</strain>
    </source>
</reference>
<dbReference type="InterPro" id="IPR011059">
    <property type="entry name" value="Metal-dep_hydrolase_composite"/>
</dbReference>
<dbReference type="Proteomes" id="UP000824073">
    <property type="component" value="Unassembled WGS sequence"/>
</dbReference>
<dbReference type="Pfam" id="PF07969">
    <property type="entry name" value="Amidohydro_3"/>
    <property type="match status" value="1"/>
</dbReference>
<protein>
    <submittedName>
        <fullName evidence="2">Amidohydrolase family protein</fullName>
    </submittedName>
</protein>
<dbReference type="InterPro" id="IPR032466">
    <property type="entry name" value="Metal_Hydrolase"/>
</dbReference>
<dbReference type="EMBL" id="DVMR01000079">
    <property type="protein sequence ID" value="HIU44652.1"/>
    <property type="molecule type" value="Genomic_DNA"/>
</dbReference>
<proteinExistence type="predicted"/>